<organism evidence="1">
    <name type="scientific">marine sediment metagenome</name>
    <dbReference type="NCBI Taxonomy" id="412755"/>
    <lineage>
        <taxon>unclassified sequences</taxon>
        <taxon>metagenomes</taxon>
        <taxon>ecological metagenomes</taxon>
    </lineage>
</organism>
<comment type="caution">
    <text evidence="1">The sequence shown here is derived from an EMBL/GenBank/DDBJ whole genome shotgun (WGS) entry which is preliminary data.</text>
</comment>
<accession>X1MBW3</accession>
<dbReference type="EMBL" id="BARV01017915">
    <property type="protein sequence ID" value="GAI28773.1"/>
    <property type="molecule type" value="Genomic_DNA"/>
</dbReference>
<dbReference type="AlphaFoldDB" id="X1MBW3"/>
<name>X1MBW3_9ZZZZ</name>
<reference evidence="1" key="1">
    <citation type="journal article" date="2014" name="Front. Microbiol.">
        <title>High frequency of phylogenetically diverse reductive dehalogenase-homologous genes in deep subseafloor sedimentary metagenomes.</title>
        <authorList>
            <person name="Kawai M."/>
            <person name="Futagami T."/>
            <person name="Toyoda A."/>
            <person name="Takaki Y."/>
            <person name="Nishi S."/>
            <person name="Hori S."/>
            <person name="Arai W."/>
            <person name="Tsubouchi T."/>
            <person name="Morono Y."/>
            <person name="Uchiyama I."/>
            <person name="Ito T."/>
            <person name="Fujiyama A."/>
            <person name="Inagaki F."/>
            <person name="Takami H."/>
        </authorList>
    </citation>
    <scope>NUCLEOTIDE SEQUENCE</scope>
    <source>
        <strain evidence="1">Expedition CK06-06</strain>
    </source>
</reference>
<gene>
    <name evidence="1" type="ORF">S06H3_30424</name>
</gene>
<evidence type="ECO:0000313" key="1">
    <source>
        <dbReference type="EMBL" id="GAI28773.1"/>
    </source>
</evidence>
<sequence>MTKQNYVNQCQAAGKPIDKYYFGGLSFLTRPKELSFLPETSGLWRKSDY</sequence>
<proteinExistence type="predicted"/>
<protein>
    <submittedName>
        <fullName evidence="1">Uncharacterized protein</fullName>
    </submittedName>
</protein>